<evidence type="ECO:0000256" key="2">
    <source>
        <dbReference type="ARBA" id="ARBA00022692"/>
    </source>
</evidence>
<evidence type="ECO:0000259" key="6">
    <source>
        <dbReference type="Pfam" id="PF06271"/>
    </source>
</evidence>
<dbReference type="HOGENOM" id="CLU_108009_0_0_3"/>
<keyword evidence="4 5" id="KW-0472">Membrane</keyword>
<gene>
    <name evidence="7" type="ordered locus">PCC7424_0603</name>
</gene>
<proteinExistence type="predicted"/>
<keyword evidence="3 5" id="KW-1133">Transmembrane helix</keyword>
<comment type="subcellular location">
    <subcellularLocation>
        <location evidence="1">Membrane</location>
        <topology evidence="1">Multi-pass membrane protein</topology>
    </subcellularLocation>
</comment>
<dbReference type="OrthoDB" id="462690at2"/>
<evidence type="ECO:0000256" key="3">
    <source>
        <dbReference type="ARBA" id="ARBA00022989"/>
    </source>
</evidence>
<evidence type="ECO:0000313" key="8">
    <source>
        <dbReference type="Proteomes" id="UP000002384"/>
    </source>
</evidence>
<dbReference type="KEGG" id="cyc:PCC7424_0603"/>
<evidence type="ECO:0000256" key="5">
    <source>
        <dbReference type="SAM" id="Phobius"/>
    </source>
</evidence>
<feature type="transmembrane region" description="Helical" evidence="5">
    <location>
        <begin position="20"/>
        <end position="37"/>
    </location>
</feature>
<evidence type="ECO:0000256" key="1">
    <source>
        <dbReference type="ARBA" id="ARBA00004141"/>
    </source>
</evidence>
<feature type="domain" description="RDD" evidence="6">
    <location>
        <begin position="15"/>
        <end position="149"/>
    </location>
</feature>
<dbReference type="RefSeq" id="WP_012598011.1">
    <property type="nucleotide sequence ID" value="NC_011729.1"/>
</dbReference>
<dbReference type="STRING" id="65393.PCC7424_0603"/>
<sequence length="179" mass="20469">MYLDDPSSRRFPKVPIDRRAYAFLIDFVSVWLISSVVGAAWFLQLLVFIITWLILRVIVVEKNKGQSLGRWSLDMKIIDGRFRRIPGIVELAKREGILGLEAAIAMIGLNLAFINPLSTLLLVSPLLVDCGLAIGDEEFNQAFHDRFAGTLMIQTQRGFSLDLRLRRVWWEVKGRLKKK</sequence>
<dbReference type="Pfam" id="PF06271">
    <property type="entry name" value="RDD"/>
    <property type="match status" value="1"/>
</dbReference>
<evidence type="ECO:0000256" key="4">
    <source>
        <dbReference type="ARBA" id="ARBA00023136"/>
    </source>
</evidence>
<keyword evidence="2 5" id="KW-0812">Transmembrane</keyword>
<dbReference type="EMBL" id="CP001291">
    <property type="protein sequence ID" value="ACK69064.1"/>
    <property type="molecule type" value="Genomic_DNA"/>
</dbReference>
<accession>B7KEN9</accession>
<dbReference type="AlphaFoldDB" id="B7KEN9"/>
<feature type="transmembrane region" description="Helical" evidence="5">
    <location>
        <begin position="43"/>
        <end position="60"/>
    </location>
</feature>
<keyword evidence="8" id="KW-1185">Reference proteome</keyword>
<name>B7KEN9_GLOC7</name>
<organism evidence="7 8">
    <name type="scientific">Gloeothece citriformis (strain PCC 7424)</name>
    <name type="common">Cyanothece sp. (strain PCC 7424)</name>
    <dbReference type="NCBI Taxonomy" id="65393"/>
    <lineage>
        <taxon>Bacteria</taxon>
        <taxon>Bacillati</taxon>
        <taxon>Cyanobacteriota</taxon>
        <taxon>Cyanophyceae</taxon>
        <taxon>Oscillatoriophycideae</taxon>
        <taxon>Chroococcales</taxon>
        <taxon>Aphanothecaceae</taxon>
        <taxon>Gloeothece</taxon>
        <taxon>Gloeothece citriformis</taxon>
    </lineage>
</organism>
<dbReference type="GO" id="GO:0016020">
    <property type="term" value="C:membrane"/>
    <property type="evidence" value="ECO:0007669"/>
    <property type="project" value="UniProtKB-SubCell"/>
</dbReference>
<protein>
    <submittedName>
        <fullName evidence="7">RDD domain containing protein</fullName>
    </submittedName>
</protein>
<dbReference type="eggNOG" id="COG1714">
    <property type="taxonomic scope" value="Bacteria"/>
</dbReference>
<evidence type="ECO:0000313" key="7">
    <source>
        <dbReference type="EMBL" id="ACK69064.1"/>
    </source>
</evidence>
<dbReference type="InterPro" id="IPR010432">
    <property type="entry name" value="RDD"/>
</dbReference>
<reference evidence="8" key="1">
    <citation type="journal article" date="2011" name="MBio">
        <title>Novel metabolic attributes of the genus Cyanothece, comprising a group of unicellular nitrogen-fixing Cyanobacteria.</title>
        <authorList>
            <person name="Bandyopadhyay A."/>
            <person name="Elvitigala T."/>
            <person name="Welsh E."/>
            <person name="Stockel J."/>
            <person name="Liberton M."/>
            <person name="Min H."/>
            <person name="Sherman L.A."/>
            <person name="Pakrasi H.B."/>
        </authorList>
    </citation>
    <scope>NUCLEOTIDE SEQUENCE [LARGE SCALE GENOMIC DNA]</scope>
    <source>
        <strain evidence="8">PCC 7424</strain>
    </source>
</reference>
<dbReference type="Proteomes" id="UP000002384">
    <property type="component" value="Chromosome"/>
</dbReference>